<keyword evidence="2" id="KW-1185">Reference proteome</keyword>
<sequence length="404" mass="46828">MFNRVYESCLAFCKRLRARVLGFSNAAEVRQIRRRLQDCLDKGPQVVPDPATLTAEDRELYERIRSETDRLNRNNVTRTQAYWEYYKRVPELHWALLAHMVSRNGGYNMTDLRGDLLSRVLEGEEAERFFQFLERANFLIFGDAYPQLLLYEASRDAGRPLFHLLPYFGVSQFAGLVWERFWETNDSELLTMALVVNEQNYIEQRVVRNPKYRPVIRSFEFAAQTLLNLTQVVFPFDSSTQKPDVQLAGVTVATFLSLTERIDTGRRLYAILFGRSEVYEGVMSWAERTPHTASRMDYWPHLYANQATERPVERYRPRINGLFLKKGASPFHSPSLEDVWPDVRDPEPAGGHDWCGSAEAAEELFGTRPANDFNLTVAYGKTLALLEKAVAAETWWDEEKKNRD</sequence>
<dbReference type="EMBL" id="JAEQNB010000001">
    <property type="protein sequence ID" value="MBL0385357.1"/>
    <property type="molecule type" value="Genomic_DNA"/>
</dbReference>
<reference evidence="1 2" key="1">
    <citation type="submission" date="2021-01" db="EMBL/GenBank/DDBJ databases">
        <title>Tumebacillus sp. strain ITR2 16S ribosomal RNA gene Genome sequencing and assembly.</title>
        <authorList>
            <person name="Kang M."/>
        </authorList>
    </citation>
    <scope>NUCLEOTIDE SEQUENCE [LARGE SCALE GENOMIC DNA]</scope>
    <source>
        <strain evidence="1 2">ITR2</strain>
    </source>
</reference>
<dbReference type="Proteomes" id="UP000602284">
    <property type="component" value="Unassembled WGS sequence"/>
</dbReference>
<comment type="caution">
    <text evidence="1">The sequence shown here is derived from an EMBL/GenBank/DDBJ whole genome shotgun (WGS) entry which is preliminary data.</text>
</comment>
<accession>A0ABS1J537</accession>
<proteinExistence type="predicted"/>
<dbReference type="Pfam" id="PF10720">
    <property type="entry name" value="DUF2515"/>
    <property type="match status" value="1"/>
</dbReference>
<dbReference type="RefSeq" id="WP_201630604.1">
    <property type="nucleotide sequence ID" value="NZ_JAEQNB010000001.1"/>
</dbReference>
<name>A0ABS1J537_9BACL</name>
<protein>
    <submittedName>
        <fullName evidence="1">DUF2515 family protein</fullName>
    </submittedName>
</protein>
<organism evidence="1 2">
    <name type="scientific">Tumebacillus amylolyticus</name>
    <dbReference type="NCBI Taxonomy" id="2801339"/>
    <lineage>
        <taxon>Bacteria</taxon>
        <taxon>Bacillati</taxon>
        <taxon>Bacillota</taxon>
        <taxon>Bacilli</taxon>
        <taxon>Bacillales</taxon>
        <taxon>Alicyclobacillaceae</taxon>
        <taxon>Tumebacillus</taxon>
    </lineage>
</organism>
<evidence type="ECO:0000313" key="1">
    <source>
        <dbReference type="EMBL" id="MBL0385357.1"/>
    </source>
</evidence>
<dbReference type="InterPro" id="IPR019658">
    <property type="entry name" value="DUF2515"/>
</dbReference>
<evidence type="ECO:0000313" key="2">
    <source>
        <dbReference type="Proteomes" id="UP000602284"/>
    </source>
</evidence>
<gene>
    <name evidence="1" type="ORF">JJB07_01745</name>
</gene>